<name>A0A5K7YLS3_9BACT</name>
<dbReference type="RefSeq" id="WP_155317370.1">
    <property type="nucleotide sequence ID" value="NZ_AP021874.1"/>
</dbReference>
<evidence type="ECO:0000313" key="5">
    <source>
        <dbReference type="Proteomes" id="UP000427906"/>
    </source>
</evidence>
<dbReference type="OrthoDB" id="9775140at2"/>
<dbReference type="InterPro" id="IPR029061">
    <property type="entry name" value="THDP-binding"/>
</dbReference>
<protein>
    <recommendedName>
        <fullName evidence="6">2-oxoglutarate synthase</fullName>
    </recommendedName>
</protein>
<keyword evidence="5" id="KW-1185">Reference proteome</keyword>
<dbReference type="Proteomes" id="UP000427906">
    <property type="component" value="Chromosome"/>
</dbReference>
<dbReference type="KEGG" id="dalk:DSCA_32450"/>
<evidence type="ECO:0000259" key="3">
    <source>
        <dbReference type="Pfam" id="PF02775"/>
    </source>
</evidence>
<dbReference type="GO" id="GO:0045333">
    <property type="term" value="P:cellular respiration"/>
    <property type="evidence" value="ECO:0007669"/>
    <property type="project" value="UniProtKB-ARBA"/>
</dbReference>
<accession>A0A5K7YLS3</accession>
<evidence type="ECO:0000313" key="4">
    <source>
        <dbReference type="EMBL" id="BBO69315.1"/>
    </source>
</evidence>
<dbReference type="InterPro" id="IPR002869">
    <property type="entry name" value="Pyrv_flavodox_OxRed_cen"/>
</dbReference>
<organism evidence="4 5">
    <name type="scientific">Desulfosarcina alkanivorans</name>
    <dbReference type="NCBI Taxonomy" id="571177"/>
    <lineage>
        <taxon>Bacteria</taxon>
        <taxon>Pseudomonadati</taxon>
        <taxon>Thermodesulfobacteriota</taxon>
        <taxon>Desulfobacteria</taxon>
        <taxon>Desulfobacterales</taxon>
        <taxon>Desulfosarcinaceae</taxon>
        <taxon>Desulfosarcina</taxon>
    </lineage>
</organism>
<feature type="domain" description="Pyruvate/ketoisovalerate oxidoreductase catalytic" evidence="2">
    <location>
        <begin position="273"/>
        <end position="410"/>
    </location>
</feature>
<dbReference type="AlphaFoldDB" id="A0A5K7YLS3"/>
<dbReference type="PANTHER" id="PTHR48084">
    <property type="entry name" value="2-OXOGLUTARATE OXIDOREDUCTASE SUBUNIT KORB-RELATED"/>
    <property type="match status" value="1"/>
</dbReference>
<dbReference type="SUPFAM" id="SSF53323">
    <property type="entry name" value="Pyruvate-ferredoxin oxidoreductase, PFOR, domain III"/>
    <property type="match status" value="1"/>
</dbReference>
<dbReference type="InterPro" id="IPR051457">
    <property type="entry name" value="2-oxoacid:Fd_oxidoreductase"/>
</dbReference>
<dbReference type="InterPro" id="IPR019752">
    <property type="entry name" value="Pyrv/ketoisovalerate_OxRed_cat"/>
</dbReference>
<keyword evidence="1" id="KW-0560">Oxidoreductase</keyword>
<sequence length="430" mass="45974">MSSLINTSRPPVFCPGCSHERITTSLDKAFGRMGLAGSQVVIVSDIGCSGLFDTFFNTHAFHGLHGRALTYATGLKMARPDLKVIVTMGDGGLGIGGAHVLSTCRRNIDLTLLILNNFNYGMTGGQCSSTTPQEAIVGSGFLNRLEKPIDICQVTAAAGAGFVARTSSYAPDLVDLMVAAMDFDGFSVVDMWGMCPGRYTKRNKLTPKSIEADLALLPRFQGAVPENQRQEYGRGYRTAAGGLPVPARPAKIEARFQPPASKRQEVLIVGSAGQRIVTAGEIVCLAGMTGGWHATLKNDYPITVLRGHSVSEMVLAPQPVDYTGIEHPDVVVALADEGVGRRRKMLARLGSGTLILKAAGVTLPETGATVQEVDFKAQRIKAQDWALASLALLARGNRVLTMEMLEAALAVRFKTAILETARELIHRVTP</sequence>
<evidence type="ECO:0008006" key="6">
    <source>
        <dbReference type="Google" id="ProtNLM"/>
    </source>
</evidence>
<dbReference type="Pfam" id="PF02775">
    <property type="entry name" value="TPP_enzyme_C"/>
    <property type="match status" value="1"/>
</dbReference>
<gene>
    <name evidence="4" type="ORF">DSCA_32450</name>
</gene>
<dbReference type="GO" id="GO:0030976">
    <property type="term" value="F:thiamine pyrophosphate binding"/>
    <property type="evidence" value="ECO:0007669"/>
    <property type="project" value="InterPro"/>
</dbReference>
<evidence type="ECO:0000256" key="1">
    <source>
        <dbReference type="ARBA" id="ARBA00023002"/>
    </source>
</evidence>
<proteinExistence type="predicted"/>
<feature type="domain" description="Thiamine pyrophosphate enzyme TPP-binding" evidence="3">
    <location>
        <begin position="45"/>
        <end position="191"/>
    </location>
</feature>
<dbReference type="Pfam" id="PF01558">
    <property type="entry name" value="POR"/>
    <property type="match status" value="1"/>
</dbReference>
<dbReference type="EMBL" id="AP021874">
    <property type="protein sequence ID" value="BBO69315.1"/>
    <property type="molecule type" value="Genomic_DNA"/>
</dbReference>
<evidence type="ECO:0000259" key="2">
    <source>
        <dbReference type="Pfam" id="PF01558"/>
    </source>
</evidence>
<dbReference type="PANTHER" id="PTHR48084:SF1">
    <property type="entry name" value="2-OXOGLUTARATE SYNTHASE SUBUNIT KORB"/>
    <property type="match status" value="1"/>
</dbReference>
<dbReference type="GO" id="GO:0016625">
    <property type="term" value="F:oxidoreductase activity, acting on the aldehyde or oxo group of donors, iron-sulfur protein as acceptor"/>
    <property type="evidence" value="ECO:0007669"/>
    <property type="project" value="UniProtKB-ARBA"/>
</dbReference>
<dbReference type="InterPro" id="IPR011766">
    <property type="entry name" value="TPP_enzyme_TPP-bd"/>
</dbReference>
<dbReference type="Gene3D" id="3.40.920.10">
    <property type="entry name" value="Pyruvate-ferredoxin oxidoreductase, PFOR, domain III"/>
    <property type="match status" value="1"/>
</dbReference>
<reference evidence="4 5" key="1">
    <citation type="submission" date="2019-11" db="EMBL/GenBank/DDBJ databases">
        <title>Comparative genomics of hydrocarbon-degrading Desulfosarcina strains.</title>
        <authorList>
            <person name="Watanabe M."/>
            <person name="Kojima H."/>
            <person name="Fukui M."/>
        </authorList>
    </citation>
    <scope>NUCLEOTIDE SEQUENCE [LARGE SCALE GENOMIC DNA]</scope>
    <source>
        <strain evidence="4 5">PL12</strain>
    </source>
</reference>
<dbReference type="Gene3D" id="3.40.50.970">
    <property type="match status" value="1"/>
</dbReference>
<dbReference type="GO" id="GO:0044281">
    <property type="term" value="P:small molecule metabolic process"/>
    <property type="evidence" value="ECO:0007669"/>
    <property type="project" value="UniProtKB-ARBA"/>
</dbReference>
<dbReference type="SUPFAM" id="SSF52518">
    <property type="entry name" value="Thiamin diphosphate-binding fold (THDP-binding)"/>
    <property type="match status" value="1"/>
</dbReference>